<keyword evidence="3" id="KW-1185">Reference proteome</keyword>
<feature type="transmembrane region" description="Helical" evidence="1">
    <location>
        <begin position="88"/>
        <end position="108"/>
    </location>
</feature>
<dbReference type="EMBL" id="JBCEWA010000004">
    <property type="protein sequence ID" value="MEL5988088.1"/>
    <property type="molecule type" value="Genomic_DNA"/>
</dbReference>
<evidence type="ECO:0000313" key="2">
    <source>
        <dbReference type="EMBL" id="MEL5988088.1"/>
    </source>
</evidence>
<dbReference type="PANTHER" id="PTHR34989">
    <property type="entry name" value="PROTEIN HDED"/>
    <property type="match status" value="1"/>
</dbReference>
<dbReference type="Pfam" id="PF03729">
    <property type="entry name" value="DUF308"/>
    <property type="match status" value="2"/>
</dbReference>
<reference evidence="2 3" key="1">
    <citation type="submission" date="2024-04" db="EMBL/GenBank/DDBJ databases">
        <authorList>
            <person name="Wu Y.S."/>
            <person name="Zhang L."/>
        </authorList>
    </citation>
    <scope>NUCLEOTIDE SEQUENCE [LARGE SCALE GENOMIC DNA]</scope>
    <source>
        <strain evidence="2 3">KG-01</strain>
    </source>
</reference>
<proteinExistence type="predicted"/>
<evidence type="ECO:0000256" key="1">
    <source>
        <dbReference type="SAM" id="Phobius"/>
    </source>
</evidence>
<keyword evidence="1" id="KW-1133">Transmembrane helix</keyword>
<protein>
    <submittedName>
        <fullName evidence="2">DUF308 domain-containing protein</fullName>
    </submittedName>
</protein>
<dbReference type="PANTHER" id="PTHR34989:SF1">
    <property type="entry name" value="PROTEIN HDED"/>
    <property type="match status" value="1"/>
</dbReference>
<feature type="transmembrane region" description="Helical" evidence="1">
    <location>
        <begin position="120"/>
        <end position="140"/>
    </location>
</feature>
<evidence type="ECO:0000313" key="3">
    <source>
        <dbReference type="Proteomes" id="UP001398420"/>
    </source>
</evidence>
<dbReference type="RefSeq" id="WP_087680626.1">
    <property type="nucleotide sequence ID" value="NZ_CP147847.1"/>
</dbReference>
<name>A0ABU9LM47_9BACL</name>
<feature type="transmembrane region" description="Helical" evidence="1">
    <location>
        <begin position="30"/>
        <end position="54"/>
    </location>
</feature>
<sequence length="178" mass="20014">MKKITTFTLITGIIFIAFGVFFLVKPEIALKSMVLIAAALAVIKGIFDIFNYLFSRKKSNKPETSSLISGLFILALGILLFFNADFGILFTGFLFALWFAIESIMTLITLKYFRVKSSPAFYIILAFTIIALALSVLMFIRPFYSAMSFTILTGAYFLIQGIVLTIISINVRSWFSFK</sequence>
<keyword evidence="1" id="KW-0812">Transmembrane</keyword>
<organism evidence="2 3">
    <name type="scientific">Kurthia gibsonii</name>
    <dbReference type="NCBI Taxonomy" id="33946"/>
    <lineage>
        <taxon>Bacteria</taxon>
        <taxon>Bacillati</taxon>
        <taxon>Bacillota</taxon>
        <taxon>Bacilli</taxon>
        <taxon>Bacillales</taxon>
        <taxon>Caryophanaceae</taxon>
        <taxon>Kurthia</taxon>
    </lineage>
</organism>
<feature type="transmembrane region" description="Helical" evidence="1">
    <location>
        <begin position="146"/>
        <end position="169"/>
    </location>
</feature>
<dbReference type="Proteomes" id="UP001398420">
    <property type="component" value="Unassembled WGS sequence"/>
</dbReference>
<accession>A0ABU9LM47</accession>
<comment type="caution">
    <text evidence="2">The sequence shown here is derived from an EMBL/GenBank/DDBJ whole genome shotgun (WGS) entry which is preliminary data.</text>
</comment>
<dbReference type="InterPro" id="IPR005325">
    <property type="entry name" value="DUF308_memb"/>
</dbReference>
<feature type="transmembrane region" description="Helical" evidence="1">
    <location>
        <begin position="66"/>
        <end position="82"/>
    </location>
</feature>
<dbReference type="InterPro" id="IPR052712">
    <property type="entry name" value="Acid_resist_chaperone_HdeD"/>
</dbReference>
<feature type="transmembrane region" description="Helical" evidence="1">
    <location>
        <begin position="7"/>
        <end position="24"/>
    </location>
</feature>
<gene>
    <name evidence="2" type="ORF">AAF454_06620</name>
</gene>
<keyword evidence="1" id="KW-0472">Membrane</keyword>